<evidence type="ECO:0000313" key="2">
    <source>
        <dbReference type="EMBL" id="MDQ0181591.1"/>
    </source>
</evidence>
<organism evidence="1 4">
    <name type="scientific">Arthrobacter bambusae</name>
    <dbReference type="NCBI Taxonomy" id="1338426"/>
    <lineage>
        <taxon>Bacteria</taxon>
        <taxon>Bacillati</taxon>
        <taxon>Actinomycetota</taxon>
        <taxon>Actinomycetes</taxon>
        <taxon>Micrococcales</taxon>
        <taxon>Micrococcaceae</taxon>
        <taxon>Arthrobacter</taxon>
    </lineage>
</organism>
<dbReference type="EMBL" id="JAUSTF010000006">
    <property type="protein sequence ID" value="MDQ0181591.1"/>
    <property type="molecule type" value="Genomic_DNA"/>
</dbReference>
<proteinExistence type="predicted"/>
<dbReference type="Proteomes" id="UP001242995">
    <property type="component" value="Unassembled WGS sequence"/>
</dbReference>
<evidence type="ECO:0000313" key="1">
    <source>
        <dbReference type="EMBL" id="MDP9905980.1"/>
    </source>
</evidence>
<evidence type="ECO:0000313" key="3">
    <source>
        <dbReference type="Proteomes" id="UP001230951"/>
    </source>
</evidence>
<accession>A0AAW8DJT5</accession>
<evidence type="ECO:0000313" key="4">
    <source>
        <dbReference type="Proteomes" id="UP001242995"/>
    </source>
</evidence>
<dbReference type="RefSeq" id="WP_148667453.1">
    <property type="nucleotide sequence ID" value="NZ_JAUSRG010000008.1"/>
</dbReference>
<dbReference type="AlphaFoldDB" id="A0AAW8DJT5"/>
<reference evidence="1 3" key="1">
    <citation type="submission" date="2023-07" db="EMBL/GenBank/DDBJ databases">
        <title>Sorghum-associated microbial communities from plants grown in Nebraska, USA.</title>
        <authorList>
            <person name="Schachtman D."/>
        </authorList>
    </citation>
    <scope>NUCLEOTIDE SEQUENCE</scope>
    <source>
        <strain evidence="1">DS1006</strain>
        <strain evidence="2 3">DS1016</strain>
    </source>
</reference>
<name>A0AAW8DJT5_9MICC</name>
<gene>
    <name evidence="1" type="ORF">J2S90_002951</name>
    <name evidence="2" type="ORF">J2S93_003029</name>
</gene>
<protein>
    <submittedName>
        <fullName evidence="1">Uncharacterized protein</fullName>
    </submittedName>
</protein>
<sequence length="146" mass="16477">MDTTTLRIRVTGLETGESVLGNLEGSWHTIRGVLSGMRIEVTAVLDTPAQWLDSWEEADPRYAESKPDAPSEWFLSPDRQKLLEGIFASFDEHKDFYPLISLGLNGTYEGTFRAKLYMLAINESFALWAENYSPGDLLVRSFVRAL</sequence>
<comment type="caution">
    <text evidence="1">The sequence shown here is derived from an EMBL/GenBank/DDBJ whole genome shotgun (WGS) entry which is preliminary data.</text>
</comment>
<dbReference type="EMBL" id="JAUSRG010000008">
    <property type="protein sequence ID" value="MDP9905980.1"/>
    <property type="molecule type" value="Genomic_DNA"/>
</dbReference>
<dbReference type="Proteomes" id="UP001230951">
    <property type="component" value="Unassembled WGS sequence"/>
</dbReference>
<keyword evidence="3" id="KW-1185">Reference proteome</keyword>